<dbReference type="PANTHER" id="PTHR22897:SF8">
    <property type="entry name" value="SULFHYDRYL OXIDASE"/>
    <property type="match status" value="1"/>
</dbReference>
<evidence type="ECO:0000256" key="5">
    <source>
        <dbReference type="ARBA" id="ARBA00023002"/>
    </source>
</evidence>
<dbReference type="Gene3D" id="1.20.120.310">
    <property type="entry name" value="ERV/ALR sulfhydryl oxidase domain"/>
    <property type="match status" value="1"/>
</dbReference>
<keyword evidence="4 8" id="KW-0274">FAD</keyword>
<evidence type="ECO:0000256" key="1">
    <source>
        <dbReference type="ARBA" id="ARBA00001974"/>
    </source>
</evidence>
<dbReference type="PROSITE" id="PS51324">
    <property type="entry name" value="ERV_ALR"/>
    <property type="match status" value="1"/>
</dbReference>
<dbReference type="PANTHER" id="PTHR22897">
    <property type="entry name" value="QUIESCIN Q6-RELATED SULFHYDRYL OXIDASE"/>
    <property type="match status" value="1"/>
</dbReference>
<evidence type="ECO:0000256" key="2">
    <source>
        <dbReference type="ARBA" id="ARBA00022630"/>
    </source>
</evidence>
<keyword evidence="2 8" id="KW-0285">Flavoprotein</keyword>
<comment type="cofactor">
    <cofactor evidence="1 8">
        <name>FAD</name>
        <dbReference type="ChEBI" id="CHEBI:57692"/>
    </cofactor>
</comment>
<feature type="domain" description="ERV/ALR sulfhydryl oxidase" evidence="9">
    <location>
        <begin position="292"/>
        <end position="412"/>
    </location>
</feature>
<evidence type="ECO:0000256" key="3">
    <source>
        <dbReference type="ARBA" id="ARBA00022729"/>
    </source>
</evidence>
<dbReference type="GO" id="GO:0000139">
    <property type="term" value="C:Golgi membrane"/>
    <property type="evidence" value="ECO:0007669"/>
    <property type="project" value="TreeGrafter"/>
</dbReference>
<dbReference type="InterPro" id="IPR039798">
    <property type="entry name" value="Sulfhydryl_oxidase"/>
</dbReference>
<dbReference type="OrthoDB" id="59470at2759"/>
<accession>A0A976IGR9</accession>
<evidence type="ECO:0000256" key="4">
    <source>
        <dbReference type="ARBA" id="ARBA00022827"/>
    </source>
</evidence>
<evidence type="ECO:0000256" key="6">
    <source>
        <dbReference type="ARBA" id="ARBA00023157"/>
    </source>
</evidence>
<feature type="domain" description="Thioredoxin" evidence="10">
    <location>
        <begin position="16"/>
        <end position="210"/>
    </location>
</feature>
<dbReference type="InterPro" id="IPR036774">
    <property type="entry name" value="ERV/ALR_sulphydryl_oxid_sf"/>
</dbReference>
<keyword evidence="12" id="KW-1185">Reference proteome</keyword>
<proteinExistence type="predicted"/>
<dbReference type="EC" id="1.8.3.2" evidence="8"/>
<keyword evidence="5 8" id="KW-0560">Oxidoreductase</keyword>
<evidence type="ECO:0000313" key="12">
    <source>
        <dbReference type="Proteomes" id="UP000294530"/>
    </source>
</evidence>
<comment type="caution">
    <text evidence="11">The sequence shown here is derived from an EMBL/GenBank/DDBJ whole genome shotgun (WGS) entry which is preliminary data.</text>
</comment>
<keyword evidence="8" id="KW-0472">Membrane</keyword>
<name>A0A976IGR9_BRELC</name>
<dbReference type="KEGG" id="blac:94347495"/>
<keyword evidence="7" id="KW-0325">Glycoprotein</keyword>
<dbReference type="InterPro" id="IPR036249">
    <property type="entry name" value="Thioredoxin-like_sf"/>
</dbReference>
<keyword evidence="8" id="KW-1133">Transmembrane helix</keyword>
<dbReference type="GO" id="GO:0016971">
    <property type="term" value="F:flavin-dependent sulfhydryl oxidase activity"/>
    <property type="evidence" value="ECO:0007669"/>
    <property type="project" value="InterPro"/>
</dbReference>
<evidence type="ECO:0000256" key="8">
    <source>
        <dbReference type="RuleBase" id="RU371123"/>
    </source>
</evidence>
<dbReference type="PROSITE" id="PS51352">
    <property type="entry name" value="THIOREDOXIN_2"/>
    <property type="match status" value="1"/>
</dbReference>
<dbReference type="Proteomes" id="UP000294530">
    <property type="component" value="Unassembled WGS sequence"/>
</dbReference>
<organism evidence="11 12">
    <name type="scientific">Bremia lactucae</name>
    <name type="common">Lettuce downy mildew</name>
    <dbReference type="NCBI Taxonomy" id="4779"/>
    <lineage>
        <taxon>Eukaryota</taxon>
        <taxon>Sar</taxon>
        <taxon>Stramenopiles</taxon>
        <taxon>Oomycota</taxon>
        <taxon>Peronosporomycetes</taxon>
        <taxon>Peronosporales</taxon>
        <taxon>Peronosporaceae</taxon>
        <taxon>Bremia</taxon>
    </lineage>
</organism>
<dbReference type="AlphaFoldDB" id="A0A976IGR9"/>
<dbReference type="Pfam" id="PF00085">
    <property type="entry name" value="Thioredoxin"/>
    <property type="match status" value="1"/>
</dbReference>
<evidence type="ECO:0000313" key="11">
    <source>
        <dbReference type="EMBL" id="TDH70875.1"/>
    </source>
</evidence>
<dbReference type="RefSeq" id="XP_067820374.1">
    <property type="nucleotide sequence ID" value="XM_067961824.1"/>
</dbReference>
<dbReference type="GO" id="GO:0005615">
    <property type="term" value="C:extracellular space"/>
    <property type="evidence" value="ECO:0007669"/>
    <property type="project" value="TreeGrafter"/>
</dbReference>
<dbReference type="PROSITE" id="PS00194">
    <property type="entry name" value="THIOREDOXIN_1"/>
    <property type="match status" value="1"/>
</dbReference>
<dbReference type="Gene3D" id="3.40.30.10">
    <property type="entry name" value="Glutaredoxin"/>
    <property type="match status" value="1"/>
</dbReference>
<dbReference type="GO" id="GO:0006457">
    <property type="term" value="P:protein folding"/>
    <property type="evidence" value="ECO:0007669"/>
    <property type="project" value="TreeGrafter"/>
</dbReference>
<keyword evidence="6" id="KW-1015">Disulfide bond</keyword>
<sequence length="501" mass="57346">MSSKKLVIESMMGLVFLLLYSATAFSLFNHDSSPLFTQSFQVHSFSEKDYDTMLKGHDTVWLVDYYAPWCPHCRHFAPIWEQVAKFYASTDKVQVGAVDCTKNSGICSNESITGYPSVKIHHVPKDAAKAAMMPHSMQSVKAVINWTENLLISQGVKSGVDVKDVTAHLKNLRNDFFVTDGEDGHISYSELTRETKYRRLHDAGIAAISTFQDGFFIGANVLNGERYEVALMWVEALAAAFPLEKNRMVIAELVKAIKTSNYWTYADWKVMLNNWQERNRETTFPVNLFFSSENGRWKFCKVYTCSMWTLFHILTVNTVVNSTKSETQSWKSSRVISAIRLYVKNFFGCEECREHFMLSNPASVIDDLAMKDEEGLNAGITWMWKQHDTVNKALLKERWPSKNACPVCYVKYNQSLALSFEQLHENEIVAFAINAYGYDEEEVYDLEAAFQGALVAAWSKMQIFSAMLMVIGFFALLALAYKTRRYRGWDRKVQMVRDHTA</sequence>
<evidence type="ECO:0000259" key="10">
    <source>
        <dbReference type="PROSITE" id="PS51352"/>
    </source>
</evidence>
<dbReference type="Pfam" id="PF04777">
    <property type="entry name" value="Evr1_Alr"/>
    <property type="match status" value="1"/>
</dbReference>
<keyword evidence="8" id="KW-0812">Transmembrane</keyword>
<dbReference type="InterPro" id="IPR017937">
    <property type="entry name" value="Thioredoxin_CS"/>
</dbReference>
<dbReference type="GO" id="GO:0003756">
    <property type="term" value="F:protein disulfide isomerase activity"/>
    <property type="evidence" value="ECO:0007669"/>
    <property type="project" value="TreeGrafter"/>
</dbReference>
<dbReference type="CDD" id="cd02961">
    <property type="entry name" value="PDI_a_family"/>
    <property type="match status" value="1"/>
</dbReference>
<dbReference type="InterPro" id="IPR017905">
    <property type="entry name" value="ERV/ALR_sulphydryl_oxidase"/>
</dbReference>
<reference evidence="11 12" key="1">
    <citation type="journal article" date="2021" name="Genome Biol.">
        <title>AFLAP: assembly-free linkage analysis pipeline using k-mers from genome sequencing data.</title>
        <authorList>
            <person name="Fletcher K."/>
            <person name="Zhang L."/>
            <person name="Gil J."/>
            <person name="Han R."/>
            <person name="Cavanaugh K."/>
            <person name="Michelmore R."/>
        </authorList>
    </citation>
    <scope>NUCLEOTIDE SEQUENCE [LARGE SCALE GENOMIC DNA]</scope>
    <source>
        <strain evidence="11 12">SF5</strain>
    </source>
</reference>
<dbReference type="EMBL" id="SHOA02000069">
    <property type="protein sequence ID" value="TDH70875.1"/>
    <property type="molecule type" value="Genomic_DNA"/>
</dbReference>
<dbReference type="GeneID" id="94347495"/>
<dbReference type="SUPFAM" id="SSF69000">
    <property type="entry name" value="FAD-dependent thiol oxidase"/>
    <property type="match status" value="1"/>
</dbReference>
<evidence type="ECO:0000259" key="9">
    <source>
        <dbReference type="PROSITE" id="PS51324"/>
    </source>
</evidence>
<comment type="catalytic activity">
    <reaction evidence="8">
        <text>2 R'C(R)SH + O2 = R'C(R)S-S(R)CR' + H2O2</text>
        <dbReference type="Rhea" id="RHEA:17357"/>
        <dbReference type="ChEBI" id="CHEBI:15379"/>
        <dbReference type="ChEBI" id="CHEBI:16240"/>
        <dbReference type="ChEBI" id="CHEBI:16520"/>
        <dbReference type="ChEBI" id="CHEBI:17412"/>
        <dbReference type="EC" id="1.8.3.2"/>
    </reaction>
</comment>
<dbReference type="SUPFAM" id="SSF52833">
    <property type="entry name" value="Thioredoxin-like"/>
    <property type="match status" value="1"/>
</dbReference>
<evidence type="ECO:0000256" key="7">
    <source>
        <dbReference type="ARBA" id="ARBA00023180"/>
    </source>
</evidence>
<feature type="transmembrane region" description="Helical" evidence="8">
    <location>
        <begin position="463"/>
        <end position="481"/>
    </location>
</feature>
<protein>
    <recommendedName>
        <fullName evidence="8">Sulfhydryl oxidase</fullName>
        <ecNumber evidence="8">1.8.3.2</ecNumber>
    </recommendedName>
</protein>
<dbReference type="InterPro" id="IPR013766">
    <property type="entry name" value="Thioredoxin_domain"/>
</dbReference>
<gene>
    <name evidence="11" type="ORF">CCR75_003731</name>
</gene>
<keyword evidence="3" id="KW-0732">Signal</keyword>